<protein>
    <recommendedName>
        <fullName evidence="1">Metallo-beta-lactamase domain-containing protein</fullName>
    </recommendedName>
</protein>
<name>A0A1Q8QXK9_9FIRM</name>
<dbReference type="PANTHER" id="PTHR42951:SF22">
    <property type="entry name" value="METALLO BETA-LACTAMASE SUPERFAMILY LIPOPROTEIN"/>
    <property type="match status" value="1"/>
</dbReference>
<sequence length="271" mass="30844">MIIQSNYGEVSQFLMGKEINGNVLYSMAVYYVDGLLIDTGPKTVMKEARSIFQDIQVEKVVNTHHHEDHIGNNLYFQEKGIPIFAHELAVPLINDPSQWIPRLLDYQKLVWGTPPSSISSPLGDSIEGNNYRFKVIHTPGHSPDHISLLEEKNGWLFTGDMFLGEKVKLMRSDEDVHLSMVSLTKLLDYEFDTIFCCSGRVFDNAKQRVNDKLSWWQGLYQQIVQMVEQGYDTTVIRDKLLGEENAFAQLTGGDISKLNLIRSFLSSLPTE</sequence>
<dbReference type="InterPro" id="IPR036866">
    <property type="entry name" value="RibonucZ/Hydroxyglut_hydro"/>
</dbReference>
<evidence type="ECO:0000313" key="2">
    <source>
        <dbReference type="EMBL" id="OLN32031.1"/>
    </source>
</evidence>
<reference evidence="2 3" key="1">
    <citation type="submission" date="2016-09" db="EMBL/GenBank/DDBJ databases">
        <title>Complete genome of Desulfosporosinus sp. OL.</title>
        <authorList>
            <person name="Mardanov A."/>
            <person name="Beletsky A."/>
            <person name="Panova A."/>
            <person name="Karnachuk O."/>
            <person name="Ravin N."/>
        </authorList>
    </citation>
    <scope>NUCLEOTIDE SEQUENCE [LARGE SCALE GENOMIC DNA]</scope>
    <source>
        <strain evidence="2 3">OL</strain>
    </source>
</reference>
<dbReference type="PANTHER" id="PTHR42951">
    <property type="entry name" value="METALLO-BETA-LACTAMASE DOMAIN-CONTAINING"/>
    <property type="match status" value="1"/>
</dbReference>
<dbReference type="SMART" id="SM00849">
    <property type="entry name" value="Lactamase_B"/>
    <property type="match status" value="1"/>
</dbReference>
<evidence type="ECO:0000313" key="3">
    <source>
        <dbReference type="Proteomes" id="UP000186102"/>
    </source>
</evidence>
<dbReference type="SUPFAM" id="SSF56281">
    <property type="entry name" value="Metallo-hydrolase/oxidoreductase"/>
    <property type="match status" value="1"/>
</dbReference>
<gene>
    <name evidence="2" type="ORF">DSOL_2124</name>
</gene>
<dbReference type="STRING" id="1888891.DSOL_2124"/>
<dbReference type="AlphaFoldDB" id="A0A1Q8QXK9"/>
<organism evidence="2 3">
    <name type="scientific">Desulfosporosinus metallidurans</name>
    <dbReference type="NCBI Taxonomy" id="1888891"/>
    <lineage>
        <taxon>Bacteria</taxon>
        <taxon>Bacillati</taxon>
        <taxon>Bacillota</taxon>
        <taxon>Clostridia</taxon>
        <taxon>Eubacteriales</taxon>
        <taxon>Desulfitobacteriaceae</taxon>
        <taxon>Desulfosporosinus</taxon>
    </lineage>
</organism>
<dbReference type="InterPro" id="IPR001279">
    <property type="entry name" value="Metallo-B-lactamas"/>
</dbReference>
<dbReference type="Proteomes" id="UP000186102">
    <property type="component" value="Unassembled WGS sequence"/>
</dbReference>
<proteinExistence type="predicted"/>
<keyword evidence="3" id="KW-1185">Reference proteome</keyword>
<dbReference type="Gene3D" id="3.60.15.10">
    <property type="entry name" value="Ribonuclease Z/Hydroxyacylglutathione hydrolase-like"/>
    <property type="match status" value="1"/>
</dbReference>
<comment type="caution">
    <text evidence="2">The sequence shown here is derived from an EMBL/GenBank/DDBJ whole genome shotgun (WGS) entry which is preliminary data.</text>
</comment>
<dbReference type="InterPro" id="IPR050855">
    <property type="entry name" value="NDM-1-like"/>
</dbReference>
<feature type="domain" description="Metallo-beta-lactamase" evidence="1">
    <location>
        <begin position="26"/>
        <end position="198"/>
    </location>
</feature>
<dbReference type="EMBL" id="MLBF01000012">
    <property type="protein sequence ID" value="OLN32031.1"/>
    <property type="molecule type" value="Genomic_DNA"/>
</dbReference>
<dbReference type="RefSeq" id="WP_075364761.1">
    <property type="nucleotide sequence ID" value="NZ_MLBF01000012.1"/>
</dbReference>
<dbReference type="Pfam" id="PF00753">
    <property type="entry name" value="Lactamase_B"/>
    <property type="match status" value="1"/>
</dbReference>
<accession>A0A1Q8QXK9</accession>
<evidence type="ECO:0000259" key="1">
    <source>
        <dbReference type="SMART" id="SM00849"/>
    </source>
</evidence>